<dbReference type="Proteomes" id="UP001148455">
    <property type="component" value="Unassembled WGS sequence"/>
</dbReference>
<gene>
    <name evidence="1" type="ORF">O8D18_12610</name>
</gene>
<dbReference type="AlphaFoldDB" id="A0A9X3HHK3"/>
<organism evidence="1 2">
    <name type="scientific">Mediterraneibacter gnavus</name>
    <name type="common">Ruminococcus gnavus</name>
    <dbReference type="NCBI Taxonomy" id="33038"/>
    <lineage>
        <taxon>Bacteria</taxon>
        <taxon>Bacillati</taxon>
        <taxon>Bacillota</taxon>
        <taxon>Clostridia</taxon>
        <taxon>Lachnospirales</taxon>
        <taxon>Lachnospiraceae</taxon>
        <taxon>Mediterraneibacter</taxon>
    </lineage>
</organism>
<accession>A0A9X3HHK3</accession>
<name>A0A9X3HHK3_MEDGN</name>
<dbReference type="Pfam" id="PF14198">
    <property type="entry name" value="TnpV"/>
    <property type="match status" value="1"/>
</dbReference>
<reference evidence="1" key="1">
    <citation type="submission" date="2022-12" db="EMBL/GenBank/DDBJ databases">
        <title>Genome of R. gnavus strain RSHDN_123.</title>
        <authorList>
            <person name="Abdugheni R."/>
        </authorList>
    </citation>
    <scope>NUCLEOTIDE SEQUENCE</scope>
    <source>
        <strain evidence="1">RSHDN_123</strain>
    </source>
</reference>
<sequence length="113" mass="13434">MELTYYRKGDYLFPNLTIENEPVNIGKYGMLRKTFLKENRKNWYQSMLLTGKLEKHLMEIEKAAQERMEVLMNGLLIQYPAPDKEADQMKWVAHMNNLQQMAEESVLTELVYN</sequence>
<evidence type="ECO:0000313" key="2">
    <source>
        <dbReference type="Proteomes" id="UP001148455"/>
    </source>
</evidence>
<dbReference type="RefSeq" id="WP_242953060.1">
    <property type="nucleotide sequence ID" value="NZ_AP031447.1"/>
</dbReference>
<dbReference type="EMBL" id="JAPZED010000015">
    <property type="protein sequence ID" value="MCZ7694864.1"/>
    <property type="molecule type" value="Genomic_DNA"/>
</dbReference>
<evidence type="ECO:0000313" key="1">
    <source>
        <dbReference type="EMBL" id="MCZ7694864.1"/>
    </source>
</evidence>
<dbReference type="InterPro" id="IPR026989">
    <property type="entry name" value="TnpV"/>
</dbReference>
<protein>
    <submittedName>
        <fullName evidence="1">TnpV protein</fullName>
    </submittedName>
</protein>
<comment type="caution">
    <text evidence="1">The sequence shown here is derived from an EMBL/GenBank/DDBJ whole genome shotgun (WGS) entry which is preliminary data.</text>
</comment>
<proteinExistence type="predicted"/>